<comment type="caution">
    <text evidence="2">The sequence shown here is derived from an EMBL/GenBank/DDBJ whole genome shotgun (WGS) entry which is preliminary data.</text>
</comment>
<proteinExistence type="predicted"/>
<gene>
    <name evidence="2" type="ORF">CR513_06468</name>
</gene>
<dbReference type="PANTHER" id="PTHR36355:SF1">
    <property type="entry name" value="EXPRESSED PROTEIN"/>
    <property type="match status" value="1"/>
</dbReference>
<evidence type="ECO:0000313" key="3">
    <source>
        <dbReference type="Proteomes" id="UP000257109"/>
    </source>
</evidence>
<evidence type="ECO:0000313" key="2">
    <source>
        <dbReference type="EMBL" id="RDY09200.1"/>
    </source>
</evidence>
<dbReference type="PANTHER" id="PTHR36355">
    <property type="entry name" value="EXPRESSED PROTEIN"/>
    <property type="match status" value="1"/>
</dbReference>
<name>A0A371I2D1_MUCPR</name>
<feature type="region of interest" description="Disordered" evidence="1">
    <location>
        <begin position="31"/>
        <end position="58"/>
    </location>
</feature>
<evidence type="ECO:0000256" key="1">
    <source>
        <dbReference type="SAM" id="MobiDB-lite"/>
    </source>
</evidence>
<sequence>MDTATTTAEAKVQHVTKKSSDELLRKFAEVGSNEAGKNKRRKKRREDECDCDSPSNGGAAVVERRSLLPPKLTRRSVLLRQLRARDVRNKPSLFGTIHKTWRRTVEGASRVFMEKHYHRHKRLINDIV</sequence>
<dbReference type="STRING" id="157652.A0A371I2D1"/>
<accession>A0A371I2D1</accession>
<organism evidence="2 3">
    <name type="scientific">Mucuna pruriens</name>
    <name type="common">Velvet bean</name>
    <name type="synonym">Dolichos pruriens</name>
    <dbReference type="NCBI Taxonomy" id="157652"/>
    <lineage>
        <taxon>Eukaryota</taxon>
        <taxon>Viridiplantae</taxon>
        <taxon>Streptophyta</taxon>
        <taxon>Embryophyta</taxon>
        <taxon>Tracheophyta</taxon>
        <taxon>Spermatophyta</taxon>
        <taxon>Magnoliopsida</taxon>
        <taxon>eudicotyledons</taxon>
        <taxon>Gunneridae</taxon>
        <taxon>Pentapetalae</taxon>
        <taxon>rosids</taxon>
        <taxon>fabids</taxon>
        <taxon>Fabales</taxon>
        <taxon>Fabaceae</taxon>
        <taxon>Papilionoideae</taxon>
        <taxon>50 kb inversion clade</taxon>
        <taxon>NPAAA clade</taxon>
        <taxon>indigoferoid/millettioid clade</taxon>
        <taxon>Phaseoleae</taxon>
        <taxon>Mucuna</taxon>
    </lineage>
</organism>
<dbReference type="EMBL" id="QJKJ01001100">
    <property type="protein sequence ID" value="RDY09200.1"/>
    <property type="molecule type" value="Genomic_DNA"/>
</dbReference>
<keyword evidence="3" id="KW-1185">Reference proteome</keyword>
<protein>
    <submittedName>
        <fullName evidence="2">Uncharacterized protein</fullName>
    </submittedName>
</protein>
<dbReference type="AlphaFoldDB" id="A0A371I2D1"/>
<reference evidence="2" key="1">
    <citation type="submission" date="2018-05" db="EMBL/GenBank/DDBJ databases">
        <title>Draft genome of Mucuna pruriens seed.</title>
        <authorList>
            <person name="Nnadi N.E."/>
            <person name="Vos R."/>
            <person name="Hasami M.H."/>
            <person name="Devisetty U.K."/>
            <person name="Aguiy J.C."/>
        </authorList>
    </citation>
    <scope>NUCLEOTIDE SEQUENCE [LARGE SCALE GENOMIC DNA]</scope>
    <source>
        <strain evidence="2">JCA_2017</strain>
    </source>
</reference>
<dbReference type="OrthoDB" id="1731546at2759"/>
<dbReference type="Proteomes" id="UP000257109">
    <property type="component" value="Unassembled WGS sequence"/>
</dbReference>